<keyword evidence="3" id="KW-1185">Reference proteome</keyword>
<dbReference type="RefSeq" id="WP_112885630.1">
    <property type="nucleotide sequence ID" value="NZ_QLUW01000007.1"/>
</dbReference>
<sequence>MRVKSALLGAIALMTAISLSACGGNKDATNNYNSNSYGHDGYMGLSNSNPNLPNRNGQFLNYDDDGDFAQRQLAKVSGVDKANITIQGPDMNVSITPKRGVNREQLRARALKVLRDNMPRYHVSVRVK</sequence>
<feature type="signal peptide" evidence="1">
    <location>
        <begin position="1"/>
        <end position="21"/>
    </location>
</feature>
<evidence type="ECO:0008006" key="4">
    <source>
        <dbReference type="Google" id="ProtNLM"/>
    </source>
</evidence>
<dbReference type="PROSITE" id="PS51257">
    <property type="entry name" value="PROKAR_LIPOPROTEIN"/>
    <property type="match status" value="1"/>
</dbReference>
<evidence type="ECO:0000313" key="2">
    <source>
        <dbReference type="EMBL" id="RAP73488.1"/>
    </source>
</evidence>
<dbReference type="AlphaFoldDB" id="A0A328TSL6"/>
<dbReference type="OrthoDB" id="2679017at2"/>
<comment type="caution">
    <text evidence="2">The sequence shown here is derived from an EMBL/GenBank/DDBJ whole genome shotgun (WGS) entry which is preliminary data.</text>
</comment>
<name>A0A328TSL6_9BACL</name>
<accession>A0A328TSL6</accession>
<protein>
    <recommendedName>
        <fullName evidence="4">Sporulation protein</fullName>
    </recommendedName>
</protein>
<feature type="chain" id="PRO_5039471688" description="Sporulation protein" evidence="1">
    <location>
        <begin position="22"/>
        <end position="128"/>
    </location>
</feature>
<evidence type="ECO:0000313" key="3">
    <source>
        <dbReference type="Proteomes" id="UP000249260"/>
    </source>
</evidence>
<proteinExistence type="predicted"/>
<organism evidence="2 3">
    <name type="scientific">Paenibacillus montanisoli</name>
    <dbReference type="NCBI Taxonomy" id="2081970"/>
    <lineage>
        <taxon>Bacteria</taxon>
        <taxon>Bacillati</taxon>
        <taxon>Bacillota</taxon>
        <taxon>Bacilli</taxon>
        <taxon>Bacillales</taxon>
        <taxon>Paenibacillaceae</taxon>
        <taxon>Paenibacillus</taxon>
    </lineage>
</organism>
<gene>
    <name evidence="2" type="ORF">DL346_27740</name>
</gene>
<evidence type="ECO:0000256" key="1">
    <source>
        <dbReference type="SAM" id="SignalP"/>
    </source>
</evidence>
<reference evidence="2 3" key="1">
    <citation type="submission" date="2018-06" db="EMBL/GenBank/DDBJ databases">
        <title>Paenibacillus montanisoli sp. nov., isolated from mountain area soil.</title>
        <authorList>
            <person name="Wu M."/>
        </authorList>
    </citation>
    <scope>NUCLEOTIDE SEQUENCE [LARGE SCALE GENOMIC DNA]</scope>
    <source>
        <strain evidence="2 3">RA17</strain>
    </source>
</reference>
<dbReference type="EMBL" id="QLUW01000007">
    <property type="protein sequence ID" value="RAP73488.1"/>
    <property type="molecule type" value="Genomic_DNA"/>
</dbReference>
<keyword evidence="1" id="KW-0732">Signal</keyword>
<dbReference type="Proteomes" id="UP000249260">
    <property type="component" value="Unassembled WGS sequence"/>
</dbReference>